<evidence type="ECO:0000313" key="1">
    <source>
        <dbReference type="EMBL" id="MBA0785963.1"/>
    </source>
</evidence>
<protein>
    <submittedName>
        <fullName evidence="1">Uncharacterized protein</fullName>
    </submittedName>
</protein>
<dbReference type="Proteomes" id="UP000593568">
    <property type="component" value="Unassembled WGS sequence"/>
</dbReference>
<dbReference type="EMBL" id="JABEZW010220866">
    <property type="protein sequence ID" value="MBA0785963.1"/>
    <property type="molecule type" value="Genomic_DNA"/>
</dbReference>
<organism evidence="1 2">
    <name type="scientific">Gossypium trilobum</name>
    <dbReference type="NCBI Taxonomy" id="34281"/>
    <lineage>
        <taxon>Eukaryota</taxon>
        <taxon>Viridiplantae</taxon>
        <taxon>Streptophyta</taxon>
        <taxon>Embryophyta</taxon>
        <taxon>Tracheophyta</taxon>
        <taxon>Spermatophyta</taxon>
        <taxon>Magnoliopsida</taxon>
        <taxon>eudicotyledons</taxon>
        <taxon>Gunneridae</taxon>
        <taxon>Pentapetalae</taxon>
        <taxon>rosids</taxon>
        <taxon>malvids</taxon>
        <taxon>Malvales</taxon>
        <taxon>Malvaceae</taxon>
        <taxon>Malvoideae</taxon>
        <taxon>Gossypium</taxon>
    </lineage>
</organism>
<gene>
    <name evidence="1" type="ORF">Gotri_028027</name>
</gene>
<dbReference type="AlphaFoldDB" id="A0A7J9FKZ2"/>
<name>A0A7J9FKZ2_9ROSI</name>
<reference evidence="1 2" key="1">
    <citation type="journal article" date="2019" name="Genome Biol. Evol.">
        <title>Insights into the evolution of the New World diploid cottons (Gossypium, subgenus Houzingenia) based on genome sequencing.</title>
        <authorList>
            <person name="Grover C.E."/>
            <person name="Arick M.A. 2nd"/>
            <person name="Thrash A."/>
            <person name="Conover J.L."/>
            <person name="Sanders W.S."/>
            <person name="Peterson D.G."/>
            <person name="Frelichowski J.E."/>
            <person name="Scheffler J.A."/>
            <person name="Scheffler B.E."/>
            <person name="Wendel J.F."/>
        </authorList>
    </citation>
    <scope>NUCLEOTIDE SEQUENCE [LARGE SCALE GENOMIC DNA]</scope>
    <source>
        <strain evidence="1">8</strain>
        <tissue evidence="1">Leaf</tissue>
    </source>
</reference>
<accession>A0A7J9FKZ2</accession>
<evidence type="ECO:0000313" key="2">
    <source>
        <dbReference type="Proteomes" id="UP000593568"/>
    </source>
</evidence>
<proteinExistence type="predicted"/>
<keyword evidence="2" id="KW-1185">Reference proteome</keyword>
<sequence length="47" mass="5360">MEKGFLDMVEDNAVVRTWSEATQHEKGDSLAEGYVSELWDFTHISVT</sequence>
<comment type="caution">
    <text evidence="1">The sequence shown here is derived from an EMBL/GenBank/DDBJ whole genome shotgun (WGS) entry which is preliminary data.</text>
</comment>